<feature type="transmembrane region" description="Helical" evidence="6">
    <location>
        <begin position="72"/>
        <end position="89"/>
    </location>
</feature>
<dbReference type="PANTHER" id="PTHR40035:SF1">
    <property type="entry name" value="ATP SYNTHASE PROTEIN I"/>
    <property type="match status" value="1"/>
</dbReference>
<reference evidence="7" key="2">
    <citation type="submission" date="2015-10" db="EMBL/GenBank/DDBJ databases">
        <authorList>
            <person name="Gilbert D.G."/>
        </authorList>
    </citation>
    <scope>NUCLEOTIDE SEQUENCE</scope>
    <source>
        <strain evidence="7">GO-13</strain>
    </source>
</reference>
<proteinExistence type="predicted"/>
<dbReference type="Proteomes" id="UP000036168">
    <property type="component" value="Unassembled WGS sequence"/>
</dbReference>
<dbReference type="EMBL" id="LECW02000045">
    <property type="protein sequence ID" value="KRT90261.1"/>
    <property type="molecule type" value="Genomic_DNA"/>
</dbReference>
<evidence type="ECO:0000256" key="5">
    <source>
        <dbReference type="ARBA" id="ARBA00023136"/>
    </source>
</evidence>
<dbReference type="OrthoDB" id="2355635at2"/>
<evidence type="ECO:0000256" key="1">
    <source>
        <dbReference type="ARBA" id="ARBA00004651"/>
    </source>
</evidence>
<evidence type="ECO:0000256" key="4">
    <source>
        <dbReference type="ARBA" id="ARBA00022989"/>
    </source>
</evidence>
<dbReference type="STRING" id="1664069.BGLY_4338"/>
<dbReference type="PANTHER" id="PTHR40035">
    <property type="entry name" value="ATP SYNTHASE PROTEIN I"/>
    <property type="match status" value="1"/>
</dbReference>
<dbReference type="RefSeq" id="WP_048355645.1">
    <property type="nucleotide sequence ID" value="NZ_CP023481.1"/>
</dbReference>
<dbReference type="EMBL" id="JARRTL010000006">
    <property type="protein sequence ID" value="MEC0483953.1"/>
    <property type="molecule type" value="Genomic_DNA"/>
</dbReference>
<feature type="transmembrane region" description="Helical" evidence="6">
    <location>
        <begin position="35"/>
        <end position="52"/>
    </location>
</feature>
<dbReference type="AlphaFoldDB" id="A0A0J6ED46"/>
<comment type="caution">
    <text evidence="7">The sequence shown here is derived from an EMBL/GenBank/DDBJ whole genome shotgun (WGS) entry which is preliminary data.</text>
</comment>
<feature type="transmembrane region" description="Helical" evidence="6">
    <location>
        <begin position="95"/>
        <end position="117"/>
    </location>
</feature>
<keyword evidence="3 6" id="KW-0812">Transmembrane</keyword>
<protein>
    <submittedName>
        <fullName evidence="7">ATP synthase I</fullName>
    </submittedName>
    <submittedName>
        <fullName evidence="8">ATP synthase subunit I</fullName>
    </submittedName>
</protein>
<sequence length="127" mass="14235">MTDASLSFRRQQKYMLYILAVCVLGYGFLPYQAVFLGLITGTVFGNLNLWLLTKRMQAFDKAVAKGKMIRSLGTASRLCNAIIAAAIAFKFPEYIHLAGVIVGLMTIYPVIMIDSFIQLKRSSMEER</sequence>
<evidence type="ECO:0000256" key="3">
    <source>
        <dbReference type="ARBA" id="ARBA00022692"/>
    </source>
</evidence>
<keyword evidence="10" id="KW-1185">Reference proteome</keyword>
<dbReference type="InterPro" id="IPR039072">
    <property type="entry name" value="ATP_synth_I_Bacilli"/>
</dbReference>
<dbReference type="PATRIC" id="fig|1664069.3.peg.5390"/>
<dbReference type="GO" id="GO:0005886">
    <property type="term" value="C:plasma membrane"/>
    <property type="evidence" value="ECO:0007669"/>
    <property type="project" value="UniProtKB-SubCell"/>
</dbReference>
<keyword evidence="2" id="KW-1003">Cell membrane</keyword>
<feature type="transmembrane region" description="Helical" evidence="6">
    <location>
        <begin position="12"/>
        <end position="29"/>
    </location>
</feature>
<keyword evidence="5 6" id="KW-0472">Membrane</keyword>
<evidence type="ECO:0000313" key="8">
    <source>
        <dbReference type="EMBL" id="MEC0483953.1"/>
    </source>
</evidence>
<accession>A0A0J6EA13</accession>
<comment type="subcellular location">
    <subcellularLocation>
        <location evidence="1">Cell membrane</location>
        <topology evidence="1">Multi-pass membrane protein</topology>
    </subcellularLocation>
</comment>
<evidence type="ECO:0000256" key="2">
    <source>
        <dbReference type="ARBA" id="ARBA00022475"/>
    </source>
</evidence>
<evidence type="ECO:0000313" key="10">
    <source>
        <dbReference type="Proteomes" id="UP001341297"/>
    </source>
</evidence>
<dbReference type="Pfam" id="PF03899">
    <property type="entry name" value="ATP-synt_I"/>
    <property type="match status" value="1"/>
</dbReference>
<accession>A0A0J6ED46</accession>
<name>A0A0J6ED46_9BACI</name>
<keyword evidence="4 6" id="KW-1133">Transmembrane helix</keyword>
<evidence type="ECO:0000313" key="7">
    <source>
        <dbReference type="EMBL" id="KRT90261.1"/>
    </source>
</evidence>
<dbReference type="InterPro" id="IPR005598">
    <property type="entry name" value="ATP_synth_I"/>
</dbReference>
<evidence type="ECO:0000256" key="6">
    <source>
        <dbReference type="SAM" id="Phobius"/>
    </source>
</evidence>
<organism evidence="7 9">
    <name type="scientific">Bacillus glycinifermentans</name>
    <dbReference type="NCBI Taxonomy" id="1664069"/>
    <lineage>
        <taxon>Bacteria</taxon>
        <taxon>Bacillati</taxon>
        <taxon>Bacillota</taxon>
        <taxon>Bacilli</taxon>
        <taxon>Bacillales</taxon>
        <taxon>Bacillaceae</taxon>
        <taxon>Bacillus</taxon>
    </lineage>
</organism>
<dbReference type="Proteomes" id="UP001341297">
    <property type="component" value="Unassembled WGS sequence"/>
</dbReference>
<gene>
    <name evidence="7" type="ORF">AB447_206685</name>
    <name evidence="8" type="ORF">P8828_03675</name>
</gene>
<reference evidence="7 9" key="1">
    <citation type="journal article" date="2015" name="Int. J. Syst. Evol. Microbiol.">
        <title>Bacillus glycinifermentans sp. nov., isolated from fermented soybean paste.</title>
        <authorList>
            <person name="Kim S.J."/>
            <person name="Dunlap C.A."/>
            <person name="Kwon S.W."/>
            <person name="Rooney A.P."/>
        </authorList>
    </citation>
    <scope>NUCLEOTIDE SEQUENCE [LARGE SCALE GENOMIC DNA]</scope>
    <source>
        <strain evidence="7 9">GO-13</strain>
    </source>
</reference>
<evidence type="ECO:0000313" key="9">
    <source>
        <dbReference type="Proteomes" id="UP000036168"/>
    </source>
</evidence>
<reference evidence="8 10" key="3">
    <citation type="submission" date="2023-03" db="EMBL/GenBank/DDBJ databases">
        <title>Agriculturally important microbes genome sequencing.</title>
        <authorList>
            <person name="Dunlap C."/>
        </authorList>
    </citation>
    <scope>NUCLEOTIDE SEQUENCE [LARGE SCALE GENOMIC DNA]</scope>
    <source>
        <strain evidence="8 10">CBP-3203</strain>
    </source>
</reference>